<evidence type="ECO:0000259" key="1">
    <source>
        <dbReference type="Pfam" id="PF07883"/>
    </source>
</evidence>
<dbReference type="SUPFAM" id="SSF51182">
    <property type="entry name" value="RmlC-like cupins"/>
    <property type="match status" value="1"/>
</dbReference>
<sequence length="111" mass="12010">MPYIKNIPHEEVVSLAESVQTIPGQVVSRTLAQNDAVSLTVFAFSKGEEIGTHDSTGDALVTVIDGVGRFIVDGKSYTLKQGQSLVMPAKKPHSVHAEEDFKMVLTVVFPQ</sequence>
<accession>E2ZA93</accession>
<reference evidence="2 3" key="1">
    <citation type="submission" date="2010-08" db="EMBL/GenBank/DDBJ databases">
        <authorList>
            <person name="Weinstock G."/>
            <person name="Sodergren E."/>
            <person name="Clifton S."/>
            <person name="Fulton L."/>
            <person name="Fulton B."/>
            <person name="Courtney L."/>
            <person name="Fronick C."/>
            <person name="Harrison M."/>
            <person name="Strong C."/>
            <person name="Farmer C."/>
            <person name="Delahaunty K."/>
            <person name="Markovic C."/>
            <person name="Hall O."/>
            <person name="Minx P."/>
            <person name="Tomlinson C."/>
            <person name="Mitreva M."/>
            <person name="Hou S."/>
            <person name="Chen J."/>
            <person name="Wollam A."/>
            <person name="Pepin K.H."/>
            <person name="Johnson M."/>
            <person name="Bhonagiri V."/>
            <person name="Zhang X."/>
            <person name="Suruliraj S."/>
            <person name="Warren W."/>
            <person name="Chinwalla A."/>
            <person name="Mardis E.R."/>
            <person name="Wilson R.K."/>
        </authorList>
    </citation>
    <scope>NUCLEOTIDE SEQUENCE [LARGE SCALE GENOMIC DNA]</scope>
    <source>
        <strain evidence="2 3">F0359</strain>
    </source>
</reference>
<dbReference type="AlphaFoldDB" id="E2ZA93"/>
<evidence type="ECO:0000313" key="2">
    <source>
        <dbReference type="EMBL" id="EFQ04855.1"/>
    </source>
</evidence>
<dbReference type="Gene3D" id="2.60.120.10">
    <property type="entry name" value="Jelly Rolls"/>
    <property type="match status" value="1"/>
</dbReference>
<dbReference type="STRING" id="706434.HMPREF9429_00353"/>
<dbReference type="InterPro" id="IPR014710">
    <property type="entry name" value="RmlC-like_jellyroll"/>
</dbReference>
<dbReference type="PANTHER" id="PTHR37694">
    <property type="entry name" value="SLR8022 PROTEIN"/>
    <property type="match status" value="1"/>
</dbReference>
<dbReference type="CDD" id="cd02230">
    <property type="entry name" value="cupin_HP0902-like"/>
    <property type="match status" value="1"/>
</dbReference>
<dbReference type="eggNOG" id="COG1917">
    <property type="taxonomic scope" value="Bacteria"/>
</dbReference>
<dbReference type="Pfam" id="PF07883">
    <property type="entry name" value="Cupin_2"/>
    <property type="match status" value="1"/>
</dbReference>
<feature type="domain" description="Cupin type-2" evidence="1">
    <location>
        <begin position="42"/>
        <end position="109"/>
    </location>
</feature>
<proteinExistence type="predicted"/>
<dbReference type="RefSeq" id="WP_006941178.1">
    <property type="nucleotide sequence ID" value="NZ_GL538184.1"/>
</dbReference>
<gene>
    <name evidence="2" type="ORF">HMPREF9429_00353</name>
</gene>
<keyword evidence="3" id="KW-1185">Reference proteome</keyword>
<dbReference type="HOGENOM" id="CLU_141446_3_0_9"/>
<dbReference type="Proteomes" id="UP000003195">
    <property type="component" value="Unassembled WGS sequence"/>
</dbReference>
<dbReference type="InterPro" id="IPR013096">
    <property type="entry name" value="Cupin_2"/>
</dbReference>
<dbReference type="InterPro" id="IPR011051">
    <property type="entry name" value="RmlC_Cupin_sf"/>
</dbReference>
<evidence type="ECO:0000313" key="3">
    <source>
        <dbReference type="Proteomes" id="UP000003195"/>
    </source>
</evidence>
<comment type="caution">
    <text evidence="2">The sequence shown here is derived from an EMBL/GenBank/DDBJ whole genome shotgun (WGS) entry which is preliminary data.</text>
</comment>
<name>E2ZA93_9FIRM</name>
<dbReference type="EMBL" id="AECS01000010">
    <property type="protein sequence ID" value="EFQ04855.1"/>
    <property type="molecule type" value="Genomic_DNA"/>
</dbReference>
<organism evidence="2 3">
    <name type="scientific">Megasphaera micronuciformis F0359</name>
    <dbReference type="NCBI Taxonomy" id="706434"/>
    <lineage>
        <taxon>Bacteria</taxon>
        <taxon>Bacillati</taxon>
        <taxon>Bacillota</taxon>
        <taxon>Negativicutes</taxon>
        <taxon>Veillonellales</taxon>
        <taxon>Veillonellaceae</taxon>
        <taxon>Megasphaera</taxon>
    </lineage>
</organism>
<dbReference type="PANTHER" id="PTHR37694:SF1">
    <property type="entry name" value="SLR8022 PROTEIN"/>
    <property type="match status" value="1"/>
</dbReference>
<protein>
    <submittedName>
        <fullName evidence="2">Cupin domain protein</fullName>
    </submittedName>
</protein>